<evidence type="ECO:0000313" key="7">
    <source>
        <dbReference type="Proteomes" id="UP000321606"/>
    </source>
</evidence>
<keyword evidence="2" id="KW-0547">Nucleotide-binding</keyword>
<name>A0A510J815_9FUSO</name>
<keyword evidence="1" id="KW-0808">Transferase</keyword>
<dbReference type="KEGG" id="lgo:JCM16774_0221"/>
<sequence length="278" mass="33073">MNELPLKYKLKKKYSIAEYIAESDFSNIYLATYRKKKYVVKECFPAQLVIRDNEYGVFTNKYKTQFGMVVNSFRKEAEILEKFIHKGIVGLEDFFEEKGTVYLILEYCEGKTLKEYILEEDLTEIEIIKIFEEIMEVIEEIHSKDVIHRDIKPSNIIIDKNRNVKIIDFGSAITKEEENGKYVKLTNGYSPMEMYSVKSKNDERTDIYSLSALLYFMLNKQKPMDSVKRFYYPELLYEDTVSENARVFIEKGLEQEMKARYENMQKMKEEFKKLNLTE</sequence>
<dbReference type="InterPro" id="IPR000719">
    <property type="entry name" value="Prot_kinase_dom"/>
</dbReference>
<evidence type="ECO:0000313" key="6">
    <source>
        <dbReference type="EMBL" id="BBM35314.1"/>
    </source>
</evidence>
<dbReference type="GO" id="GO:0005829">
    <property type="term" value="C:cytosol"/>
    <property type="evidence" value="ECO:0007669"/>
    <property type="project" value="TreeGrafter"/>
</dbReference>
<evidence type="ECO:0000256" key="3">
    <source>
        <dbReference type="ARBA" id="ARBA00022777"/>
    </source>
</evidence>
<feature type="domain" description="Protein kinase" evidence="5">
    <location>
        <begin position="14"/>
        <end position="272"/>
    </location>
</feature>
<evidence type="ECO:0000256" key="1">
    <source>
        <dbReference type="ARBA" id="ARBA00022679"/>
    </source>
</evidence>
<dbReference type="PROSITE" id="PS00108">
    <property type="entry name" value="PROTEIN_KINASE_ST"/>
    <property type="match status" value="1"/>
</dbReference>
<dbReference type="Pfam" id="PF00069">
    <property type="entry name" value="Pkinase"/>
    <property type="match status" value="1"/>
</dbReference>
<proteinExistence type="predicted"/>
<dbReference type="GO" id="GO:0016020">
    <property type="term" value="C:membrane"/>
    <property type="evidence" value="ECO:0007669"/>
    <property type="project" value="TreeGrafter"/>
</dbReference>
<evidence type="ECO:0000256" key="4">
    <source>
        <dbReference type="ARBA" id="ARBA00022840"/>
    </source>
</evidence>
<keyword evidence="3 6" id="KW-0418">Kinase</keyword>
<dbReference type="InterPro" id="IPR045269">
    <property type="entry name" value="Atg1-like"/>
</dbReference>
<dbReference type="STRING" id="714315.GCA_000516535_00236"/>
<keyword evidence="4" id="KW-0067">ATP-binding</keyword>
<gene>
    <name evidence="6" type="ORF">JCM16774_0221</name>
</gene>
<dbReference type="GO" id="GO:0005524">
    <property type="term" value="F:ATP binding"/>
    <property type="evidence" value="ECO:0007669"/>
    <property type="project" value="UniProtKB-KW"/>
</dbReference>
<dbReference type="GO" id="GO:0005776">
    <property type="term" value="C:autophagosome"/>
    <property type="evidence" value="ECO:0007669"/>
    <property type="project" value="TreeGrafter"/>
</dbReference>
<dbReference type="Gene3D" id="1.10.510.10">
    <property type="entry name" value="Transferase(Phosphotransferase) domain 1"/>
    <property type="match status" value="1"/>
</dbReference>
<protein>
    <submittedName>
        <fullName evidence="6">Kinase domain protein</fullName>
    </submittedName>
</protein>
<dbReference type="InterPro" id="IPR008271">
    <property type="entry name" value="Ser/Thr_kinase_AS"/>
</dbReference>
<accession>A0A510J815</accession>
<dbReference type="PANTHER" id="PTHR24348:SF22">
    <property type="entry name" value="NON-SPECIFIC SERINE_THREONINE PROTEIN KINASE"/>
    <property type="match status" value="1"/>
</dbReference>
<dbReference type="PROSITE" id="PS50011">
    <property type="entry name" value="PROTEIN_KINASE_DOM"/>
    <property type="match status" value="1"/>
</dbReference>
<dbReference type="EMBL" id="AP019822">
    <property type="protein sequence ID" value="BBM35314.1"/>
    <property type="molecule type" value="Genomic_DNA"/>
</dbReference>
<dbReference type="InterPro" id="IPR011009">
    <property type="entry name" value="Kinase-like_dom_sf"/>
</dbReference>
<dbReference type="RefSeq" id="WP_026736921.1">
    <property type="nucleotide sequence ID" value="NZ_AP019822.1"/>
</dbReference>
<evidence type="ECO:0000259" key="5">
    <source>
        <dbReference type="PROSITE" id="PS50011"/>
    </source>
</evidence>
<dbReference type="Proteomes" id="UP000321606">
    <property type="component" value="Chromosome"/>
</dbReference>
<reference evidence="6 7" key="1">
    <citation type="submission" date="2019-07" db="EMBL/GenBank/DDBJ databases">
        <title>Complete Genome Sequence of Leptotrichia goodfellowii Strain JCM 16774.</title>
        <authorList>
            <person name="Watanabe S."/>
            <person name="Cui L."/>
        </authorList>
    </citation>
    <scope>NUCLEOTIDE SEQUENCE [LARGE SCALE GENOMIC DNA]</scope>
    <source>
        <strain evidence="6 7">JCM16774</strain>
    </source>
</reference>
<dbReference type="GO" id="GO:0000407">
    <property type="term" value="C:phagophore assembly site"/>
    <property type="evidence" value="ECO:0007669"/>
    <property type="project" value="TreeGrafter"/>
</dbReference>
<dbReference type="PANTHER" id="PTHR24348">
    <property type="entry name" value="SERINE/THREONINE-PROTEIN KINASE UNC-51-RELATED"/>
    <property type="match status" value="1"/>
</dbReference>
<dbReference type="SMART" id="SM00220">
    <property type="entry name" value="S_TKc"/>
    <property type="match status" value="1"/>
</dbReference>
<dbReference type="SUPFAM" id="SSF56112">
    <property type="entry name" value="Protein kinase-like (PK-like)"/>
    <property type="match status" value="1"/>
</dbReference>
<dbReference type="GO" id="GO:0004674">
    <property type="term" value="F:protein serine/threonine kinase activity"/>
    <property type="evidence" value="ECO:0007669"/>
    <property type="project" value="InterPro"/>
</dbReference>
<organism evidence="6 7">
    <name type="scientific">Pseudoleptotrichia goodfellowii</name>
    <dbReference type="NCBI Taxonomy" id="157692"/>
    <lineage>
        <taxon>Bacteria</taxon>
        <taxon>Fusobacteriati</taxon>
        <taxon>Fusobacteriota</taxon>
        <taxon>Fusobacteriia</taxon>
        <taxon>Fusobacteriales</taxon>
        <taxon>Leptotrichiaceae</taxon>
        <taxon>Pseudoleptotrichia</taxon>
    </lineage>
</organism>
<dbReference type="OrthoDB" id="9788659at2"/>
<dbReference type="AlphaFoldDB" id="A0A510J815"/>
<evidence type="ECO:0000256" key="2">
    <source>
        <dbReference type="ARBA" id="ARBA00022741"/>
    </source>
</evidence>